<dbReference type="GO" id="GO:0016765">
    <property type="term" value="F:transferase activity, transferring alkyl or aryl (other than methyl) groups"/>
    <property type="evidence" value="ECO:0007669"/>
    <property type="project" value="InterPro"/>
</dbReference>
<dbReference type="STRING" id="1842532.A7E78_10025"/>
<keyword evidence="1" id="KW-0808">Transferase</keyword>
<evidence type="ECO:0000313" key="4">
    <source>
        <dbReference type="Proteomes" id="UP000182517"/>
    </source>
</evidence>
<dbReference type="NCBIfam" id="NF011650">
    <property type="entry name" value="PRK15068.1"/>
    <property type="match status" value="1"/>
</dbReference>
<dbReference type="RefSeq" id="WP_072284111.1">
    <property type="nucleotide sequence ID" value="NZ_CP015519.1"/>
</dbReference>
<dbReference type="InterPro" id="IPR029063">
    <property type="entry name" value="SAM-dependent_MTases_sf"/>
</dbReference>
<dbReference type="SUPFAM" id="SSF53335">
    <property type="entry name" value="S-adenosyl-L-methionine-dependent methyltransferases"/>
    <property type="match status" value="1"/>
</dbReference>
<name>A0A1L3GQC4_9BACT</name>
<dbReference type="NCBIfam" id="TIGR00452">
    <property type="entry name" value="tRNA 5-methoxyuridine(34)/uridine 5-oxyacetic acid(34) synthase CmoB"/>
    <property type="match status" value="1"/>
</dbReference>
<dbReference type="GO" id="GO:0002098">
    <property type="term" value="P:tRNA wobble uridine modification"/>
    <property type="evidence" value="ECO:0007669"/>
    <property type="project" value="InterPro"/>
</dbReference>
<reference evidence="3 4" key="1">
    <citation type="journal article" date="2017" name="Genome Announc.">
        <title>Complete Genome Sequences of Two Acetylene-Fermenting Pelobacter acetylenicus Strains.</title>
        <authorList>
            <person name="Sutton J.M."/>
            <person name="Baesman S.M."/>
            <person name="Fierst J.L."/>
            <person name="Poret-Peterson A.T."/>
            <person name="Oremland R.S."/>
            <person name="Dunlap D.S."/>
            <person name="Akob D.M."/>
        </authorList>
    </citation>
    <scope>NUCLEOTIDE SEQUENCE [LARGE SCALE GENOMIC DNA]</scope>
    <source>
        <strain evidence="3 4">SFB93</strain>
    </source>
</reference>
<dbReference type="AlphaFoldDB" id="A0A1L3GQC4"/>
<evidence type="ECO:0000256" key="2">
    <source>
        <dbReference type="ARBA" id="ARBA00022694"/>
    </source>
</evidence>
<dbReference type="KEGG" id="pef:A7E78_10025"/>
<protein>
    <submittedName>
        <fullName evidence="3">tRNA 5-methoxyuridine(34) synthase CmoB</fullName>
    </submittedName>
</protein>
<accession>A0A1L3GQC4</accession>
<evidence type="ECO:0000313" key="3">
    <source>
        <dbReference type="EMBL" id="APG28151.1"/>
    </source>
</evidence>
<dbReference type="EMBL" id="CP015519">
    <property type="protein sequence ID" value="APG28151.1"/>
    <property type="molecule type" value="Genomic_DNA"/>
</dbReference>
<dbReference type="InterPro" id="IPR010017">
    <property type="entry name" value="CmoB"/>
</dbReference>
<dbReference type="InterPro" id="IPR027555">
    <property type="entry name" value="Mo5U34_MeTrfas-like"/>
</dbReference>
<dbReference type="Gene3D" id="3.40.50.150">
    <property type="entry name" value="Vaccinia Virus protein VP39"/>
    <property type="match status" value="1"/>
</dbReference>
<dbReference type="HAMAP" id="MF_01590">
    <property type="entry name" value="tRNA_carboxymethyltr_CmoB"/>
    <property type="match status" value="1"/>
</dbReference>
<gene>
    <name evidence="3" type="ORF">A7E78_10025</name>
</gene>
<sequence>MALLNELDALGWGAWKQEIEALLAEKERFISQVDGNARRLLPLLERLPQIAESEIDLDADAIRIGAGDDLSSQQREELREILMEFRHWRKGPFNIFGVEIDSEWRSNLKWNRIKDQIAPLAGRRILDVGSSCGYYLFRMAASRPRLALGLEPYAPFYCQYLLLQRLIGEPSVDCWPLKLEELPAMTDCFDSIFHMGVLSHQRAPIDALKQLAGLLVRGGELVLETLIVEGEGEWAFCPPKRYAKMHNVFFLPTIACLKGWLERAGFDNIRCIDQTWTSSEEQRRTEWIKSESLADFLDPDDPRKTAEGHPAPLRAVLLADRR</sequence>
<proteinExistence type="inferred from homology"/>
<dbReference type="Pfam" id="PF08003">
    <property type="entry name" value="Methyltransf_9"/>
    <property type="match status" value="1"/>
</dbReference>
<evidence type="ECO:0000256" key="1">
    <source>
        <dbReference type="ARBA" id="ARBA00022679"/>
    </source>
</evidence>
<organism evidence="3 4">
    <name type="scientific">Syntrophotalea acetylenivorans</name>
    <dbReference type="NCBI Taxonomy" id="1842532"/>
    <lineage>
        <taxon>Bacteria</taxon>
        <taxon>Pseudomonadati</taxon>
        <taxon>Thermodesulfobacteriota</taxon>
        <taxon>Desulfuromonadia</taxon>
        <taxon>Desulfuromonadales</taxon>
        <taxon>Syntrophotaleaceae</taxon>
        <taxon>Syntrophotalea</taxon>
    </lineage>
</organism>
<keyword evidence="4" id="KW-1185">Reference proteome</keyword>
<keyword evidence="2" id="KW-0819">tRNA processing</keyword>
<dbReference type="Proteomes" id="UP000182517">
    <property type="component" value="Chromosome"/>
</dbReference>